<reference evidence="6 7" key="1">
    <citation type="submission" date="2021-08" db="EMBL/GenBank/DDBJ databases">
        <title>Culture and genomic analysis of Symbiopectobacterium purcellii sp. nov. gen. nov., isolated from the leafhopper Empoasca decipiens.</title>
        <authorList>
            <person name="Nadal-Jimenez P."/>
            <person name="Siozios S."/>
            <person name="Halliday N."/>
            <person name="Camara M."/>
            <person name="Hurst G.D.D."/>
        </authorList>
    </citation>
    <scope>NUCLEOTIDE SEQUENCE [LARGE SCALE GENOMIC DNA]</scope>
    <source>
        <strain evidence="6 7">SyEd1</strain>
    </source>
</reference>
<dbReference type="EMBL" id="CP081864">
    <property type="protein sequence ID" value="QZN96594.1"/>
    <property type="molecule type" value="Genomic_DNA"/>
</dbReference>
<evidence type="ECO:0000259" key="4">
    <source>
        <dbReference type="SMART" id="SM00089"/>
    </source>
</evidence>
<feature type="domain" description="Dystroglycan-type cadherin-like" evidence="5">
    <location>
        <begin position="1683"/>
        <end position="1775"/>
    </location>
</feature>
<feature type="region of interest" description="Disordered" evidence="3">
    <location>
        <begin position="2096"/>
        <end position="2118"/>
    </location>
</feature>
<sequence length="2163" mass="224942">MRGGEITLAHGLTLSDANNDRLADGNGDYNGTTLTLSRATEAQADDQFGLAQGSDLQLIDGKVMKGDTAIATFSQSAGTLTLTFLAGASKADANAVLHQITYSNTGTDTNGTLVKLALRANDGKADSQTVTLDVLITNNTAPTLDAIPIGNKTYDTHGTVVNPFSNTTISAGEIGQSIIELTLTIEGVDNAANEFIVIAGTRIDLASDSSGQAGDYHYTYTRSYETGTLTISHEAGVTAAAAQTLVNGIAYVNDTEQATTGTRTITLTSLRDNGGTEGEGNDTGDLAIAATITLAINNAPGWQNSITNPDATLYYNNGTLSGYGEYVTAITVSADGKTLLVSGSDGANAGGNSTLRIYSRDSTTGELTLVQTFIQGESDNPDTTAIEANGLSGITTMTMHGSDLYVAGHSGDTTTYSLVRFTYDATTGQYTYAGIVATQGVDGATGLDAQITDIVISADGTSLYTINGLTTVDGTTGKSVLAQFSRDPNTGALTYLGEYQGGSAALGMNAPSGMVISNDGKSVYVANSSNSMITVFSRDTQTGELTYVGLINDASISADPNNAARPSDNRYLANLQDITLSPDGNFVYVGSGQQATLSIFSRNTSDGSLTYVGTLDLYNKGYTPSNALSVRELVISQDGTALYAGMNGGSVLVFSRDAVTGALTYVSALNTGSRTNHIAVSADGLNLYSGRSSGGTGLAIAAALPHATYTTNGSTRFAEGLHFSDVDADQITDYKGTTLTLNRASGASADDQFGFNNGSGLRLENGTIMKGKTTIATFATQDGVLTITFSANVDNATANQVLQQVTYLNTGTEAPARVDLSIAVRDSGGKSATTTVALLLTAPPVEPTLSAEGKQTTAIISTSGLPAAIDLFDNVDVRLGNAGAALSELTFTINRSGPHETLVIDGTSLSLTSSEGETAQGHHYKVTVNDGTTTITLALKGGNNTTDAVNTLIDTLQYQVTSSDVTVGAVTVTLTQLVDAEDNTTTLDIHSTVAVLDTRLTPHLGAETGALDYDSLFDVKDDQGNSIFTGVQGITVVGDKIYLVRTHSDWVYDETTGTGQDVESNVLYLVERDTDGTLYMTKSTNITGLTGAAQVRVSSDGNSLYVIGADNIALFDASDLHEMGTVGGDLGMVRDVLALGDNVYVTSGDSLLVFTRSEDTLTLSATLNDAGDDGIQLDGANALTLSPDGKTLYVATSGGDTVVSRFSVSDDGTLTYQQAIAGSTASEEGYYASAITVSPDGKSLYVVDNNTSLHIFAVEQDGTLTATSTLPIGDDATSVKQVLVSPDGTSVVITGELGRSENYNTYGVILYARAADGSLTQRQAVEGFGDFANYNGTTLNEVRYASFSADGKQLYLTGSLNYGTPEGIIVLDLIPSSETFTEKGDAVALIPGGTLSAPVNDQNSYQGATLTIERTGGAQAGDRLGLSTDSGLTLAENGTISQGDKAIANATTDANGKLTLTFLADVTQAEAQQVLRAITYQSTSNDPTAAGTEATFIIHFNDGQDHTAEFTTVVNLVGINDPAVVSTEPVNATYVPGNDAVTLFKNTVIYTIEAGQKIHRLEISVSPVSVGDVLHVAGGDILIDKTIDYQAFVGESGMEYRVSVSNGVATVTLYVARDGASTAQLIDGITYSHSAADATGSRTMGLTVYEEGDWRQDLKTEFSEKTVITFKGSDVPENSAPVYNDNAGLNLGALQAGSPYRYTLPENLFTDADNDTLTWSASGLPDGLSFDAQTRTISGTPTASGQFTVTLTASDGNAQATHTVEVTVAQAPDIEPDNSAPEYNDQAGLNLGALQAGSSYHYTLPENLFTDADNDTLTWSSSGLPDGLSFDAQTRTISGTPTASGEFTVTLTASDGNAQATHTLNVIVAQAPVEPQPETPDSTAPAPVILTTSSVSVPDALNEQEQEQPLSAIVAALSQTPSPTAAHAQLPAQFSAAPSHSVAERTAAPWVLDPVMQTLLPPLETVNFAARGNAVQHDSSPGQVTDSSLFQRIPSQTTSLESAYSSLQGSLQRDSAGALVFTLPSRLFSARDNGVALSLQLANGRPLPAWIQFDARSGQLRITDPDAVQVNQIQLALSAQAADGARRTIPVTLQTGHEASASQPTDLGASTDLPPLTNESVQDSRIEIALPTGKTAFSEQLNAPRAEQDALLAALSELSRLRA</sequence>
<dbReference type="InterPro" id="IPR006644">
    <property type="entry name" value="Cadg"/>
</dbReference>
<feature type="domain" description="Dystroglycan-type cadherin-like" evidence="5">
    <location>
        <begin position="1784"/>
        <end position="1875"/>
    </location>
</feature>
<dbReference type="Gene3D" id="2.130.10.10">
    <property type="entry name" value="YVTN repeat-like/Quinoprotein amine dehydrogenase"/>
    <property type="match status" value="4"/>
</dbReference>
<dbReference type="SUPFAM" id="SSF82171">
    <property type="entry name" value="DPP6 N-terminal domain-like"/>
    <property type="match status" value="1"/>
</dbReference>
<feature type="compositionally biased region" description="Polar residues" evidence="3">
    <location>
        <begin position="2096"/>
        <end position="2105"/>
    </location>
</feature>
<dbReference type="SUPFAM" id="SSF63829">
    <property type="entry name" value="Calcium-dependent phosphotriesterase"/>
    <property type="match status" value="1"/>
</dbReference>
<organism evidence="6 7">
    <name type="scientific">Symbiopectobacterium purcellii</name>
    <dbReference type="NCBI Taxonomy" id="2871826"/>
    <lineage>
        <taxon>Bacteria</taxon>
        <taxon>Pseudomonadati</taxon>
        <taxon>Pseudomonadota</taxon>
        <taxon>Gammaproteobacteria</taxon>
        <taxon>Enterobacterales</taxon>
        <taxon>Enterobacteriaceae</taxon>
    </lineage>
</organism>
<dbReference type="InterPro" id="IPR022409">
    <property type="entry name" value="PKD/Chitinase_dom"/>
</dbReference>
<dbReference type="InterPro" id="IPR015943">
    <property type="entry name" value="WD40/YVTN_repeat-like_dom_sf"/>
</dbReference>
<comment type="similarity">
    <text evidence="1">Belongs to the cycloisomerase 2 family.</text>
</comment>
<dbReference type="InterPro" id="IPR019405">
    <property type="entry name" value="Lactonase_7-beta_prop"/>
</dbReference>
<keyword evidence="7" id="KW-1185">Reference proteome</keyword>
<evidence type="ECO:0000313" key="7">
    <source>
        <dbReference type="Proteomes" id="UP000825886"/>
    </source>
</evidence>
<proteinExistence type="inferred from homology"/>
<dbReference type="PANTHER" id="PTHR30344">
    <property type="entry name" value="6-PHOSPHOGLUCONOLACTONASE-RELATED"/>
    <property type="match status" value="1"/>
</dbReference>
<dbReference type="SMART" id="SM00736">
    <property type="entry name" value="CADG"/>
    <property type="match status" value="2"/>
</dbReference>
<dbReference type="Proteomes" id="UP000825886">
    <property type="component" value="Chromosome"/>
</dbReference>
<dbReference type="Pfam" id="PF10282">
    <property type="entry name" value="Lactonase"/>
    <property type="match status" value="2"/>
</dbReference>
<accession>A0ABX9AT10</accession>
<dbReference type="SUPFAM" id="SSF49313">
    <property type="entry name" value="Cadherin-like"/>
    <property type="match status" value="3"/>
</dbReference>
<keyword evidence="2" id="KW-0119">Carbohydrate metabolism</keyword>
<dbReference type="InterPro" id="IPR001680">
    <property type="entry name" value="WD40_rpt"/>
</dbReference>
<dbReference type="InterPro" id="IPR015919">
    <property type="entry name" value="Cadherin-like_sf"/>
</dbReference>
<dbReference type="Pfam" id="PF05345">
    <property type="entry name" value="He_PIG"/>
    <property type="match status" value="2"/>
</dbReference>
<dbReference type="Gene3D" id="2.60.40.10">
    <property type="entry name" value="Immunoglobulins"/>
    <property type="match status" value="3"/>
</dbReference>
<evidence type="ECO:0000256" key="3">
    <source>
        <dbReference type="SAM" id="MobiDB-lite"/>
    </source>
</evidence>
<keyword evidence="2" id="KW-0313">Glucose metabolism</keyword>
<dbReference type="InterPro" id="IPR050282">
    <property type="entry name" value="Cycloisomerase_2"/>
</dbReference>
<feature type="domain" description="PKD/Chitinase" evidence="4">
    <location>
        <begin position="1695"/>
        <end position="1771"/>
    </location>
</feature>
<dbReference type="InterPro" id="IPR013783">
    <property type="entry name" value="Ig-like_fold"/>
</dbReference>
<dbReference type="SMART" id="SM00089">
    <property type="entry name" value="PKD"/>
    <property type="match status" value="2"/>
</dbReference>
<dbReference type="SMART" id="SM00320">
    <property type="entry name" value="WD40"/>
    <property type="match status" value="4"/>
</dbReference>
<evidence type="ECO:0000256" key="2">
    <source>
        <dbReference type="ARBA" id="ARBA00022526"/>
    </source>
</evidence>
<name>A0ABX9AT10_9ENTR</name>
<protein>
    <submittedName>
        <fullName evidence="6">Beta-propeller fold lactonase family protein</fullName>
    </submittedName>
</protein>
<dbReference type="PANTHER" id="PTHR30344:SF1">
    <property type="entry name" value="6-PHOSPHOGLUCONOLACTONASE"/>
    <property type="match status" value="1"/>
</dbReference>
<evidence type="ECO:0000313" key="6">
    <source>
        <dbReference type="EMBL" id="QZN96594.1"/>
    </source>
</evidence>
<evidence type="ECO:0000256" key="1">
    <source>
        <dbReference type="ARBA" id="ARBA00005564"/>
    </source>
</evidence>
<evidence type="ECO:0000259" key="5">
    <source>
        <dbReference type="SMART" id="SM00736"/>
    </source>
</evidence>
<dbReference type="RefSeq" id="WP_222159621.1">
    <property type="nucleotide sequence ID" value="NZ_CP081864.1"/>
</dbReference>
<gene>
    <name evidence="6" type="ORF">K6K13_03900</name>
</gene>
<feature type="domain" description="PKD/Chitinase" evidence="4">
    <location>
        <begin position="1795"/>
        <end position="1871"/>
    </location>
</feature>